<evidence type="ECO:0000256" key="2">
    <source>
        <dbReference type="ARBA" id="ARBA00022908"/>
    </source>
</evidence>
<dbReference type="PROSITE" id="PS51898">
    <property type="entry name" value="TYR_RECOMBINASE"/>
    <property type="match status" value="1"/>
</dbReference>
<evidence type="ECO:0000256" key="4">
    <source>
        <dbReference type="ARBA" id="ARBA00023172"/>
    </source>
</evidence>
<name>A0A1E5IP68_SHECO</name>
<keyword evidence="3" id="KW-0238">DNA-binding</keyword>
<evidence type="ECO:0000256" key="5">
    <source>
        <dbReference type="SAM" id="MobiDB-lite"/>
    </source>
</evidence>
<dbReference type="PANTHER" id="PTHR30349">
    <property type="entry name" value="PHAGE INTEGRASE-RELATED"/>
    <property type="match status" value="1"/>
</dbReference>
<feature type="domain" description="Tyr recombinase" evidence="6">
    <location>
        <begin position="205"/>
        <end position="429"/>
    </location>
</feature>
<evidence type="ECO:0000313" key="7">
    <source>
        <dbReference type="EMBL" id="OEG72309.1"/>
    </source>
</evidence>
<comment type="subcellular location">
    <subcellularLocation>
        <location evidence="1">Cytoplasm</location>
    </subcellularLocation>
</comment>
<dbReference type="Proteomes" id="UP000095230">
    <property type="component" value="Unassembled WGS sequence"/>
</dbReference>
<dbReference type="InterPro" id="IPR002104">
    <property type="entry name" value="Integrase_catalytic"/>
</dbReference>
<protein>
    <submittedName>
        <fullName evidence="7">Integrase</fullName>
    </submittedName>
</protein>
<dbReference type="SUPFAM" id="SSF56349">
    <property type="entry name" value="DNA breaking-rejoining enzymes"/>
    <property type="match status" value="1"/>
</dbReference>
<dbReference type="Gene3D" id="1.10.443.10">
    <property type="entry name" value="Intergrase catalytic core"/>
    <property type="match status" value="1"/>
</dbReference>
<dbReference type="OrthoDB" id="8610787at2"/>
<dbReference type="GO" id="GO:0015074">
    <property type="term" value="P:DNA integration"/>
    <property type="evidence" value="ECO:0007669"/>
    <property type="project" value="UniProtKB-KW"/>
</dbReference>
<dbReference type="GO" id="GO:0005737">
    <property type="term" value="C:cytoplasm"/>
    <property type="evidence" value="ECO:0007669"/>
    <property type="project" value="UniProtKB-SubCell"/>
</dbReference>
<comment type="caution">
    <text evidence="7">The sequence shown here is derived from an EMBL/GenBank/DDBJ whole genome shotgun (WGS) entry which is preliminary data.</text>
</comment>
<dbReference type="Pfam" id="PF00589">
    <property type="entry name" value="Phage_integrase"/>
    <property type="match status" value="1"/>
</dbReference>
<dbReference type="InterPro" id="IPR010998">
    <property type="entry name" value="Integrase_recombinase_N"/>
</dbReference>
<evidence type="ECO:0000256" key="1">
    <source>
        <dbReference type="ARBA" id="ARBA00004496"/>
    </source>
</evidence>
<evidence type="ECO:0000256" key="3">
    <source>
        <dbReference type="ARBA" id="ARBA00023125"/>
    </source>
</evidence>
<gene>
    <name evidence="7" type="ORF">BEL05_04850</name>
</gene>
<dbReference type="InterPro" id="IPR013762">
    <property type="entry name" value="Integrase-like_cat_sf"/>
</dbReference>
<dbReference type="RefSeq" id="WP_069672121.1">
    <property type="nucleotide sequence ID" value="NZ_MCBT01000048.1"/>
</dbReference>
<dbReference type="GO" id="GO:0006310">
    <property type="term" value="P:DNA recombination"/>
    <property type="evidence" value="ECO:0007669"/>
    <property type="project" value="UniProtKB-KW"/>
</dbReference>
<dbReference type="Gene3D" id="1.10.150.130">
    <property type="match status" value="1"/>
</dbReference>
<reference evidence="7 8" key="1">
    <citation type="submission" date="2016-07" db="EMBL/GenBank/DDBJ databases">
        <title>Whole-genome of two Shewanella species isolated from a digestive organ of sea cucumber Apostichopus japonicus Selenka 1867.</title>
        <authorList>
            <person name="Hong H.-H."/>
            <person name="Choi H."/>
            <person name="Cheon S."/>
            <person name="Oh J.-S."/>
            <person name="Lee H.-G."/>
            <person name="Park C."/>
        </authorList>
    </citation>
    <scope>NUCLEOTIDE SEQUENCE [LARGE SCALE GENOMIC DNA]</scope>
    <source>
        <strain evidence="7 8">CSB03KR</strain>
    </source>
</reference>
<sequence length="439" mass="49785">MKNSAQSVQLNLPVVMPLFEAREYVEQGNAIVNQYITQISISRVTDAGLVYELANDLLFSQRDNENSYKSYRSELTCFLHWCFDVAKLSPSVVSRRDIDKFVAYCQSPPANLIGDHNVAQFKLDKLLGERVPNPKWLPFVGKKQFGDRVPYQLSDNALKTKMAILSSFYGFLMAEDYCERNPSQAWLNHSRFAHKHKYQVSEDDSASQAFSELQWSYVLETVEKLAKQEPASFQRSVFLIKLMYGCYLRISDVSARAGYTPIMGQFIQNVQTGIWSFHIPKSKGGKRRVIPISNAILDALKHYRRFLNLSELPSYKEQTPLFVRHRAAGRGREVGLVNANLGIRQVRDDVQKIIDLAANSAEQDGMIQDAISMRQLSAHSIRHTGITHDINLHGRPLSHVQADAGHESIDTTSQYLHTTQAERHQSKANKPLDNLAGIE</sequence>
<feature type="region of interest" description="Disordered" evidence="5">
    <location>
        <begin position="417"/>
        <end position="439"/>
    </location>
</feature>
<dbReference type="PANTHER" id="PTHR30349:SF77">
    <property type="entry name" value="TYROSINE RECOMBINASE XERC"/>
    <property type="match status" value="1"/>
</dbReference>
<keyword evidence="4" id="KW-0233">DNA recombination</keyword>
<keyword evidence="2" id="KW-0229">DNA integration</keyword>
<dbReference type="InterPro" id="IPR011010">
    <property type="entry name" value="DNA_brk_join_enz"/>
</dbReference>
<dbReference type="GO" id="GO:0003677">
    <property type="term" value="F:DNA binding"/>
    <property type="evidence" value="ECO:0007669"/>
    <property type="project" value="UniProtKB-KW"/>
</dbReference>
<organism evidence="7 8">
    <name type="scientific">Shewanella colwelliana</name>
    <name type="common">Alteromonas colwelliana</name>
    <dbReference type="NCBI Taxonomy" id="23"/>
    <lineage>
        <taxon>Bacteria</taxon>
        <taxon>Pseudomonadati</taxon>
        <taxon>Pseudomonadota</taxon>
        <taxon>Gammaproteobacteria</taxon>
        <taxon>Alteromonadales</taxon>
        <taxon>Shewanellaceae</taxon>
        <taxon>Shewanella</taxon>
    </lineage>
</organism>
<dbReference type="STRING" id="23.BEL05_04850"/>
<dbReference type="InterPro" id="IPR050090">
    <property type="entry name" value="Tyrosine_recombinase_XerCD"/>
</dbReference>
<proteinExistence type="predicted"/>
<accession>A0A1E5IP68</accession>
<evidence type="ECO:0000313" key="8">
    <source>
        <dbReference type="Proteomes" id="UP000095230"/>
    </source>
</evidence>
<evidence type="ECO:0000259" key="6">
    <source>
        <dbReference type="PROSITE" id="PS51898"/>
    </source>
</evidence>
<dbReference type="AlphaFoldDB" id="A0A1E5IP68"/>
<dbReference type="EMBL" id="MCBT01000048">
    <property type="protein sequence ID" value="OEG72309.1"/>
    <property type="molecule type" value="Genomic_DNA"/>
</dbReference>